<proteinExistence type="predicted"/>
<dbReference type="InterPro" id="IPR022048">
    <property type="entry name" value="Envelope_fusion-like"/>
</dbReference>
<protein>
    <submittedName>
        <fullName evidence="1">Uncharacterized protein</fullName>
    </submittedName>
</protein>
<accession>A0A6G0SZN6</accession>
<evidence type="ECO:0000313" key="2">
    <source>
        <dbReference type="Proteomes" id="UP000475862"/>
    </source>
</evidence>
<evidence type="ECO:0000313" key="1">
    <source>
        <dbReference type="EMBL" id="KAE9523117.1"/>
    </source>
</evidence>
<keyword evidence="2" id="KW-1185">Reference proteome</keyword>
<dbReference type="EMBL" id="VYZN01000207">
    <property type="protein sequence ID" value="KAE9523117.1"/>
    <property type="molecule type" value="Genomic_DNA"/>
</dbReference>
<name>A0A6G0SZN6_APHGL</name>
<dbReference type="Proteomes" id="UP000475862">
    <property type="component" value="Unassembled WGS sequence"/>
</dbReference>
<dbReference type="Pfam" id="PF12259">
    <property type="entry name" value="Baculo_F"/>
    <property type="match status" value="1"/>
</dbReference>
<sequence length="278" mass="32126">MTTQWTLITYYSMSSYKNRVEMIKECVKITHQLCAYIKEQNITYNYDTIYSLIEILELEVEKKKNIVLESIGHSHISKRSISFKTMTTVAQVLYGLCDRYCVFKSNKNIEILHGSNDTEINDIKQQLKIVKLKQEEDKIVLLKTLDFLKTDISSMTEESNIKNYISNYFIQVSLMLQLHLSATDILFDVIQSAKIGLIHPSILKPKELLKQILDIKIALPSGTDLPIELRENNVQELVSLSDITIYYSNDKIVPLIYQQELTLYKLISIPVCISDNCQ</sequence>
<comment type="caution">
    <text evidence="1">The sequence shown here is derived from an EMBL/GenBank/DDBJ whole genome shotgun (WGS) entry which is preliminary data.</text>
</comment>
<organism evidence="1 2">
    <name type="scientific">Aphis glycines</name>
    <name type="common">Soybean aphid</name>
    <dbReference type="NCBI Taxonomy" id="307491"/>
    <lineage>
        <taxon>Eukaryota</taxon>
        <taxon>Metazoa</taxon>
        <taxon>Ecdysozoa</taxon>
        <taxon>Arthropoda</taxon>
        <taxon>Hexapoda</taxon>
        <taxon>Insecta</taxon>
        <taxon>Pterygota</taxon>
        <taxon>Neoptera</taxon>
        <taxon>Paraneoptera</taxon>
        <taxon>Hemiptera</taxon>
        <taxon>Sternorrhyncha</taxon>
        <taxon>Aphidomorpha</taxon>
        <taxon>Aphidoidea</taxon>
        <taxon>Aphididae</taxon>
        <taxon>Aphidini</taxon>
        <taxon>Aphis</taxon>
        <taxon>Aphis</taxon>
    </lineage>
</organism>
<reference evidence="1 2" key="1">
    <citation type="submission" date="2019-08" db="EMBL/GenBank/DDBJ databases">
        <title>The genome of the soybean aphid Biotype 1, its phylome, world population structure and adaptation to the North American continent.</title>
        <authorList>
            <person name="Giordano R."/>
            <person name="Donthu R.K."/>
            <person name="Hernandez A.G."/>
            <person name="Wright C.L."/>
            <person name="Zimin A.V."/>
        </authorList>
    </citation>
    <scope>NUCLEOTIDE SEQUENCE [LARGE SCALE GENOMIC DNA]</scope>
    <source>
        <tissue evidence="1">Whole aphids</tissue>
    </source>
</reference>
<dbReference type="OrthoDB" id="6612150at2759"/>
<dbReference type="AlphaFoldDB" id="A0A6G0SZN6"/>
<gene>
    <name evidence="1" type="ORF">AGLY_016485</name>
</gene>